<sequence>MSNQPEDTGAPAVLSPLQALNQHFYQLYAKRKHYFEQQITAGEVLLIIRSGSDLISCCGSEIKHYPVNGDNYHQLKALAHSALAASYSLQHMPLPQAITLLRDYLQQLQAMTLPSAGQDMLNAIRQLLNNVAEQNCVTHLHIQHYADALQPLFSKLITLSATDEVTHLHKQLGVICERYRKAATDTFYIVFGGPQARSQELTKRVFTKWCNDSDELLVDNSHHVRYFEGAQTVAEAASLVATAMADRELAQTFLGQANGLEQDILGRAADKVIERHWAALKAGVPVNAAS</sequence>
<dbReference type="EMBL" id="BAAAEO010000004">
    <property type="protein sequence ID" value="GAA0559805.1"/>
    <property type="molecule type" value="Genomic_DNA"/>
</dbReference>
<accession>A0ABN1E5Y2</accession>
<gene>
    <name evidence="1" type="ORF">GCM10009098_29790</name>
</gene>
<dbReference type="RefSeq" id="WP_226767405.1">
    <property type="nucleotide sequence ID" value="NZ_BAAAEO010000004.1"/>
</dbReference>
<protein>
    <submittedName>
        <fullName evidence="1">Uncharacterized protein</fullName>
    </submittedName>
</protein>
<name>A0ABN1E5Y2_9GAMM</name>
<reference evidence="1 2" key="1">
    <citation type="journal article" date="2019" name="Int. J. Syst. Evol. Microbiol.">
        <title>The Global Catalogue of Microorganisms (GCM) 10K type strain sequencing project: providing services to taxonomists for standard genome sequencing and annotation.</title>
        <authorList>
            <consortium name="The Broad Institute Genomics Platform"/>
            <consortium name="The Broad Institute Genome Sequencing Center for Infectious Disease"/>
            <person name="Wu L."/>
            <person name="Ma J."/>
        </authorList>
    </citation>
    <scope>NUCLEOTIDE SEQUENCE [LARGE SCALE GENOMIC DNA]</scope>
    <source>
        <strain evidence="1 2">JCM 14331</strain>
    </source>
</reference>
<evidence type="ECO:0000313" key="2">
    <source>
        <dbReference type="Proteomes" id="UP001501169"/>
    </source>
</evidence>
<organism evidence="1 2">
    <name type="scientific">Rheinheimera aquimaris</name>
    <dbReference type="NCBI Taxonomy" id="412437"/>
    <lineage>
        <taxon>Bacteria</taxon>
        <taxon>Pseudomonadati</taxon>
        <taxon>Pseudomonadota</taxon>
        <taxon>Gammaproteobacteria</taxon>
        <taxon>Chromatiales</taxon>
        <taxon>Chromatiaceae</taxon>
        <taxon>Rheinheimera</taxon>
    </lineage>
</organism>
<proteinExistence type="predicted"/>
<dbReference type="Proteomes" id="UP001501169">
    <property type="component" value="Unassembled WGS sequence"/>
</dbReference>
<evidence type="ECO:0000313" key="1">
    <source>
        <dbReference type="EMBL" id="GAA0559805.1"/>
    </source>
</evidence>
<keyword evidence="2" id="KW-1185">Reference proteome</keyword>
<comment type="caution">
    <text evidence="1">The sequence shown here is derived from an EMBL/GenBank/DDBJ whole genome shotgun (WGS) entry which is preliminary data.</text>
</comment>